<evidence type="ECO:0000259" key="2">
    <source>
        <dbReference type="Pfam" id="PF03417"/>
    </source>
</evidence>
<sequence>MMRRKIACVLCCAILCLSMVAGPGCSAKNTLSGSSDSTQANVGSTSKNKEFDGKFDATVNAGNAQEVVYVNGSWFDMGRQYGLQQKDQLENNWTAVMASIYAEADDAAYNKAMGKILKHYEEDEPSVFDFLSGVADGAGISKEDAVVAVMGSSVLNSDLMMHYDPEGSKTDDSERSKTCMNVSAWGDMTQDGHHLGGANLDALSATPAAMFSSMISYPKHGNAVIASGGLQGNAFMNSKGLVITYAGAPTASPSEGAEVIDREGTFLDTLFAYWYTATKCDSADEAVKMLTETEWIHTGNINVSDNNGNAYLIEQKDNAYVVRKAGDYGETDYLIAANHFKDELWMNDSYEAYPDSVPRANTLEKIMQDEGGSVTPLTLANGLGSIRYYDEGKWSEENWDYGGFYQFHSPEGDDIEFKTIFRTIFDATDLEMYVLRGHDEKFRSDVPYGTANYCKLTLGKDMQTTNKSAETDARIAVRNAGAELYKNDSVDDESMEYYNMAAEAVHTGCNYTTMADCANAKGDKEQAAIMYGLATSQFANAQRYAQASYTTENVILN</sequence>
<keyword evidence="1" id="KW-0732">Signal</keyword>
<dbReference type="RefSeq" id="WP_169276645.1">
    <property type="nucleotide sequence ID" value="NZ_JABBCP010000001.1"/>
</dbReference>
<dbReference type="InterPro" id="IPR047794">
    <property type="entry name" value="C45_proenzyme-like"/>
</dbReference>
<comment type="caution">
    <text evidence="3">The sequence shown here is derived from an EMBL/GenBank/DDBJ whole genome shotgun (WGS) entry which is preliminary data.</text>
</comment>
<feature type="domain" description="Peptidase C45 hydrolase" evidence="2">
    <location>
        <begin position="228"/>
        <end position="368"/>
    </location>
</feature>
<dbReference type="EMBL" id="JABBCP010000001">
    <property type="protein sequence ID" value="NMF54865.1"/>
    <property type="molecule type" value="Genomic_DNA"/>
</dbReference>
<evidence type="ECO:0000313" key="3">
    <source>
        <dbReference type="EMBL" id="NMF54865.1"/>
    </source>
</evidence>
<dbReference type="Gene3D" id="3.60.60.10">
    <property type="entry name" value="Penicillin V Acylase, Chain A"/>
    <property type="match status" value="1"/>
</dbReference>
<name>A0A7X9UAB7_9ACTN</name>
<evidence type="ECO:0000256" key="1">
    <source>
        <dbReference type="SAM" id="SignalP"/>
    </source>
</evidence>
<accession>A0A7X9UAB7</accession>
<dbReference type="Pfam" id="PF03417">
    <property type="entry name" value="AAT"/>
    <property type="match status" value="1"/>
</dbReference>
<dbReference type="Proteomes" id="UP000546970">
    <property type="component" value="Unassembled WGS sequence"/>
</dbReference>
<evidence type="ECO:0000313" key="4">
    <source>
        <dbReference type="Proteomes" id="UP000546970"/>
    </source>
</evidence>
<dbReference type="NCBIfam" id="NF040521">
    <property type="entry name" value="C45_proenzyme"/>
    <property type="match status" value="1"/>
</dbReference>
<dbReference type="InterPro" id="IPR005079">
    <property type="entry name" value="Peptidase_C45_hydrolase"/>
</dbReference>
<feature type="signal peptide" evidence="1">
    <location>
        <begin position="1"/>
        <end position="27"/>
    </location>
</feature>
<protein>
    <recommendedName>
        <fullName evidence="2">Peptidase C45 hydrolase domain-containing protein</fullName>
    </recommendedName>
</protein>
<keyword evidence="4" id="KW-1185">Reference proteome</keyword>
<feature type="chain" id="PRO_5039511872" description="Peptidase C45 hydrolase domain-containing protein" evidence="1">
    <location>
        <begin position="28"/>
        <end position="557"/>
    </location>
</feature>
<organism evidence="3 4">
    <name type="scientific">Collinsella acetigenes</name>
    <dbReference type="NCBI Taxonomy" id="2713419"/>
    <lineage>
        <taxon>Bacteria</taxon>
        <taxon>Bacillati</taxon>
        <taxon>Actinomycetota</taxon>
        <taxon>Coriobacteriia</taxon>
        <taxon>Coriobacteriales</taxon>
        <taxon>Coriobacteriaceae</taxon>
        <taxon>Collinsella</taxon>
    </lineage>
</organism>
<dbReference type="AlphaFoldDB" id="A0A7X9UAB7"/>
<proteinExistence type="predicted"/>
<gene>
    <name evidence="3" type="ORF">HF320_00740</name>
</gene>
<reference evidence="3 4" key="1">
    <citation type="submission" date="2020-04" db="EMBL/GenBank/DDBJ databases">
        <title>Collinsella sp. KGMB02528 nov., an anaerobic actinobacterium isolated from human feces.</title>
        <authorList>
            <person name="Han K.-I."/>
            <person name="Eom M.K."/>
            <person name="Kim J.-S."/>
            <person name="Lee K.C."/>
            <person name="Suh M.K."/>
            <person name="Park S.-H."/>
            <person name="Lee J.H."/>
            <person name="Kang S.W."/>
            <person name="Park J.-E."/>
            <person name="Oh B.S."/>
            <person name="Yu S.Y."/>
            <person name="Choi S.-H."/>
            <person name="Lee D.H."/>
            <person name="Yoon H."/>
            <person name="Kim B.-Y."/>
            <person name="Lee J.H."/>
            <person name="Lee J.-S."/>
        </authorList>
    </citation>
    <scope>NUCLEOTIDE SEQUENCE [LARGE SCALE GENOMIC DNA]</scope>
    <source>
        <strain evidence="3 4">KGMB02528</strain>
    </source>
</reference>